<evidence type="ECO:0000313" key="1">
    <source>
        <dbReference type="EMBL" id="KAE8155747.1"/>
    </source>
</evidence>
<protein>
    <submittedName>
        <fullName evidence="1">Uncharacterized protein</fullName>
    </submittedName>
</protein>
<proteinExistence type="predicted"/>
<keyword evidence="2" id="KW-1185">Reference proteome</keyword>
<dbReference type="Proteomes" id="UP000326950">
    <property type="component" value="Unassembled WGS sequence"/>
</dbReference>
<dbReference type="EMBL" id="ML738806">
    <property type="protein sequence ID" value="KAE8155747.1"/>
    <property type="molecule type" value="Genomic_DNA"/>
</dbReference>
<sequence length="121" mass="13597">MDELASFLKTASWKKGDRELYFCDDPGLKPVLVRATKDFPDYLRGYGFQAWKVMEDAEILEKEGIGKKGYIIPVATITGQPRLLSEPSQPLLRPNTPIAFEREPRITPALFLILAFPPSSA</sequence>
<accession>A0A5N6UAY8</accession>
<organism evidence="1 2">
    <name type="scientific">Aspergillus tamarii</name>
    <dbReference type="NCBI Taxonomy" id="41984"/>
    <lineage>
        <taxon>Eukaryota</taxon>
        <taxon>Fungi</taxon>
        <taxon>Dikarya</taxon>
        <taxon>Ascomycota</taxon>
        <taxon>Pezizomycotina</taxon>
        <taxon>Eurotiomycetes</taxon>
        <taxon>Eurotiomycetidae</taxon>
        <taxon>Eurotiales</taxon>
        <taxon>Aspergillaceae</taxon>
        <taxon>Aspergillus</taxon>
        <taxon>Aspergillus subgen. Circumdati</taxon>
    </lineage>
</organism>
<dbReference type="OrthoDB" id="4386290at2759"/>
<reference evidence="1 2" key="1">
    <citation type="submission" date="2019-04" db="EMBL/GenBank/DDBJ databases">
        <title>Friends and foes A comparative genomics study of 23 Aspergillus species from section Flavi.</title>
        <authorList>
            <consortium name="DOE Joint Genome Institute"/>
            <person name="Kjaerbolling I."/>
            <person name="Vesth T."/>
            <person name="Frisvad J.C."/>
            <person name="Nybo J.L."/>
            <person name="Theobald S."/>
            <person name="Kildgaard S."/>
            <person name="Isbrandt T."/>
            <person name="Kuo A."/>
            <person name="Sato A."/>
            <person name="Lyhne E.K."/>
            <person name="Kogle M.E."/>
            <person name="Wiebenga A."/>
            <person name="Kun R.S."/>
            <person name="Lubbers R.J."/>
            <person name="Makela M.R."/>
            <person name="Barry K."/>
            <person name="Chovatia M."/>
            <person name="Clum A."/>
            <person name="Daum C."/>
            <person name="Haridas S."/>
            <person name="He G."/>
            <person name="LaButti K."/>
            <person name="Lipzen A."/>
            <person name="Mondo S."/>
            <person name="Riley R."/>
            <person name="Salamov A."/>
            <person name="Simmons B.A."/>
            <person name="Magnuson J.K."/>
            <person name="Henrissat B."/>
            <person name="Mortensen U.H."/>
            <person name="Larsen T.O."/>
            <person name="Devries R.P."/>
            <person name="Grigoriev I.V."/>
            <person name="Machida M."/>
            <person name="Baker S.E."/>
            <person name="Andersen M.R."/>
        </authorList>
    </citation>
    <scope>NUCLEOTIDE SEQUENCE [LARGE SCALE GENOMIC DNA]</scope>
    <source>
        <strain evidence="1 2">CBS 117626</strain>
    </source>
</reference>
<dbReference type="AlphaFoldDB" id="A0A5N6UAY8"/>
<evidence type="ECO:0000313" key="2">
    <source>
        <dbReference type="Proteomes" id="UP000326950"/>
    </source>
</evidence>
<gene>
    <name evidence="1" type="ORF">BDV40DRAFT_108874</name>
</gene>
<name>A0A5N6UAY8_ASPTM</name>